<keyword evidence="2" id="KW-1185">Reference proteome</keyword>
<evidence type="ECO:0008006" key="3">
    <source>
        <dbReference type="Google" id="ProtNLM"/>
    </source>
</evidence>
<gene>
    <name evidence="1" type="ORF">EV671_107210</name>
</gene>
<dbReference type="EMBL" id="SMBU01000072">
    <property type="protein sequence ID" value="TCU81743.1"/>
    <property type="molecule type" value="Genomic_DNA"/>
</dbReference>
<dbReference type="AlphaFoldDB" id="A0A4V2VNA2"/>
<name>A0A4V2VNA2_ROSSA</name>
<comment type="caution">
    <text evidence="1">The sequence shown here is derived from an EMBL/GenBank/DDBJ whole genome shotgun (WGS) entry which is preliminary data.</text>
</comment>
<accession>A0A4V2VNA2</accession>
<sequence length="77" mass="8382">MTASITPDDGMPAEIDFSKGVRGKFHHAGATLRMPVYLDDEVQSFLAERARAKGIEVAALVNSLLRKDIELIQAVAK</sequence>
<protein>
    <recommendedName>
        <fullName evidence="3">BrnA antitoxin of type II toxin-antitoxin system</fullName>
    </recommendedName>
</protein>
<evidence type="ECO:0000313" key="2">
    <source>
        <dbReference type="Proteomes" id="UP000295110"/>
    </source>
</evidence>
<organism evidence="1 2">
    <name type="scientific">Roseateles saccharophilus</name>
    <name type="common">Pseudomonas saccharophila</name>
    <dbReference type="NCBI Taxonomy" id="304"/>
    <lineage>
        <taxon>Bacteria</taxon>
        <taxon>Pseudomonadati</taxon>
        <taxon>Pseudomonadota</taxon>
        <taxon>Betaproteobacteria</taxon>
        <taxon>Burkholderiales</taxon>
        <taxon>Sphaerotilaceae</taxon>
        <taxon>Roseateles</taxon>
    </lineage>
</organism>
<evidence type="ECO:0000313" key="1">
    <source>
        <dbReference type="EMBL" id="TCU81743.1"/>
    </source>
</evidence>
<reference evidence="1 2" key="1">
    <citation type="submission" date="2019-03" db="EMBL/GenBank/DDBJ databases">
        <title>Genomic Encyclopedia of Type Strains, Phase IV (KMG-IV): sequencing the most valuable type-strain genomes for metagenomic binning, comparative biology and taxonomic classification.</title>
        <authorList>
            <person name="Goeker M."/>
        </authorList>
    </citation>
    <scope>NUCLEOTIDE SEQUENCE [LARGE SCALE GENOMIC DNA]</scope>
    <source>
        <strain evidence="1 2">DSM 654</strain>
    </source>
</reference>
<proteinExistence type="predicted"/>
<dbReference type="Proteomes" id="UP000295110">
    <property type="component" value="Unassembled WGS sequence"/>
</dbReference>